<dbReference type="EMBL" id="UATL01000008">
    <property type="protein sequence ID" value="SPY46078.1"/>
    <property type="molecule type" value="Genomic_DNA"/>
</dbReference>
<sequence length="120" mass="13933">MARNPRIQLPFSEQLYSRLESYQKNNQFSTLTDATKDLIEFALSIKERMNDSSTRSTREILEEILATQYTQEKLTKQMYMAAFDPNIRVPSDIAAMVNVKFDKFGEESKAKSHKFIIGKE</sequence>
<name>A0A2T3Q255_PHODM</name>
<protein>
    <submittedName>
        <fullName evidence="1">Uncharacterized protein</fullName>
    </submittedName>
</protein>
<evidence type="ECO:0000313" key="2">
    <source>
        <dbReference type="Proteomes" id="UP000251647"/>
    </source>
</evidence>
<dbReference type="Proteomes" id="UP000251647">
    <property type="component" value="Unassembled WGS sequence"/>
</dbReference>
<reference evidence="1 2" key="1">
    <citation type="submission" date="2018-06" db="EMBL/GenBank/DDBJ databases">
        <authorList>
            <consortium name="Pathogen Informatics"/>
            <person name="Doyle S."/>
        </authorList>
    </citation>
    <scope>NUCLEOTIDE SEQUENCE [LARGE SCALE GENOMIC DNA]</scope>
    <source>
        <strain evidence="1 2">NCTC11647</strain>
    </source>
</reference>
<dbReference type="OrthoDB" id="7064546at2"/>
<evidence type="ECO:0000313" key="1">
    <source>
        <dbReference type="EMBL" id="SPY46078.1"/>
    </source>
</evidence>
<accession>A0A2T3Q255</accession>
<gene>
    <name evidence="1" type="ORF">NCTC11647_04425</name>
</gene>
<organism evidence="1 2">
    <name type="scientific">Photobacterium damselae</name>
    <dbReference type="NCBI Taxonomy" id="38293"/>
    <lineage>
        <taxon>Bacteria</taxon>
        <taxon>Pseudomonadati</taxon>
        <taxon>Pseudomonadota</taxon>
        <taxon>Gammaproteobacteria</taxon>
        <taxon>Vibrionales</taxon>
        <taxon>Vibrionaceae</taxon>
        <taxon>Photobacterium</taxon>
    </lineage>
</organism>
<proteinExistence type="predicted"/>
<dbReference type="RefSeq" id="WP_013404493.1">
    <property type="nucleotide sequence ID" value="NZ_PYOG01000078.1"/>
</dbReference>
<dbReference type="AlphaFoldDB" id="A0A2T3Q255"/>